<dbReference type="GO" id="GO:0008233">
    <property type="term" value="F:peptidase activity"/>
    <property type="evidence" value="ECO:0007669"/>
    <property type="project" value="UniProtKB-KW"/>
</dbReference>
<proteinExistence type="predicted"/>
<dbReference type="SUPFAM" id="SSF52317">
    <property type="entry name" value="Class I glutamine amidotransferase-like"/>
    <property type="match status" value="1"/>
</dbReference>
<evidence type="ECO:0000259" key="1">
    <source>
        <dbReference type="Pfam" id="PF01965"/>
    </source>
</evidence>
<dbReference type="Gene3D" id="3.40.50.880">
    <property type="match status" value="1"/>
</dbReference>
<keyword evidence="3" id="KW-0645">Protease</keyword>
<dbReference type="EMBL" id="LUWI01000022">
    <property type="protein sequence ID" value="KZU03555.1"/>
    <property type="molecule type" value="Genomic_DNA"/>
</dbReference>
<dbReference type="CDD" id="cd03140">
    <property type="entry name" value="GATase1_PfpI_3"/>
    <property type="match status" value="1"/>
</dbReference>
<dbReference type="Proteomes" id="UP000094892">
    <property type="component" value="Unassembled WGS sequence"/>
</dbReference>
<dbReference type="GO" id="GO:0005737">
    <property type="term" value="C:cytoplasm"/>
    <property type="evidence" value="ECO:0007669"/>
    <property type="project" value="TreeGrafter"/>
</dbReference>
<dbReference type="AlphaFoldDB" id="A0A0R2G443"/>
<protein>
    <submittedName>
        <fullName evidence="3">Putative protease YdeA</fullName>
    </submittedName>
    <submittedName>
        <fullName evidence="2">ThiJ/PfpI family protein</fullName>
    </submittedName>
</protein>
<feature type="domain" description="DJ-1/PfpI" evidence="1">
    <location>
        <begin position="2"/>
        <end position="162"/>
    </location>
</feature>
<dbReference type="GO" id="GO:0006508">
    <property type="term" value="P:proteolysis"/>
    <property type="evidence" value="ECO:0007669"/>
    <property type="project" value="UniProtKB-KW"/>
</dbReference>
<accession>A0A0R2G443</accession>
<dbReference type="RefSeq" id="WP_013355948.1">
    <property type="nucleotide sequence ID" value="NZ_AP028145.1"/>
</dbReference>
<reference evidence="2 4" key="1">
    <citation type="submission" date="2016-03" db="EMBL/GenBank/DDBJ databases">
        <title>Comparative genomics of 54 Lactobacillus plantarum strains reveals genomic uncoupling from niche constraints.</title>
        <authorList>
            <person name="Martino M.E."/>
        </authorList>
    </citation>
    <scope>NUCLEOTIDE SEQUENCE [LARGE SCALE GENOMIC DNA]</scope>
    <source>
        <strain evidence="2 4">Nizo2260</strain>
    </source>
</reference>
<sequence length="195" mass="21739">MKTALFLMLDQYADWEASYLASQLNQSTDWQVKTTSTTPLVTTIGGFTTKVDYQLDCLPTIDLLILIGGNSWNINNSLLYSLVQQHLNASKPVGAICGAVDYLAQNGFLTGYQHTGNSLAMWHNYPNYQNSADFHEQQVISDKNLVTANGTAALAFTAAVLQLIHFQSSEELTRTIDLYRLGFYQYCQKYGNPFG</sequence>
<dbReference type="Proteomes" id="UP000076989">
    <property type="component" value="Unassembled WGS sequence"/>
</dbReference>
<keyword evidence="3" id="KW-0378">Hydrolase</keyword>
<dbReference type="PATRIC" id="fig|1590.142.peg.2817"/>
<dbReference type="InterPro" id="IPR002818">
    <property type="entry name" value="DJ-1/PfpI"/>
</dbReference>
<reference evidence="3 5" key="2">
    <citation type="submission" date="2016-08" db="EMBL/GenBank/DDBJ databases">
        <title>Genome sequencing of Lactobacillus plantarum JSA22, isolated from fermented soybean paste.</title>
        <authorList>
            <person name="Choi H.S."/>
        </authorList>
    </citation>
    <scope>NUCLEOTIDE SEQUENCE [LARGE SCALE GENOMIC DNA]</scope>
    <source>
        <strain evidence="3 5">JSA22</strain>
    </source>
</reference>
<evidence type="ECO:0000313" key="3">
    <source>
        <dbReference type="EMBL" id="ODO62818.1"/>
    </source>
</evidence>
<dbReference type="Pfam" id="PF01965">
    <property type="entry name" value="DJ-1_PfpI"/>
    <property type="match status" value="1"/>
</dbReference>
<dbReference type="EMBL" id="MCOL01000001">
    <property type="protein sequence ID" value="ODO62818.1"/>
    <property type="molecule type" value="Genomic_DNA"/>
</dbReference>
<dbReference type="PANTHER" id="PTHR48094:SF19">
    <property type="entry name" value="DJ-1_PFPI DOMAIN-CONTAINING PROTEIN"/>
    <property type="match status" value="1"/>
</dbReference>
<gene>
    <name evidence="3" type="ORF">LPJSA22_02836</name>
    <name evidence="2" type="ORF">Nizo2260_1795</name>
</gene>
<comment type="caution">
    <text evidence="3">The sequence shown here is derived from an EMBL/GenBank/DDBJ whole genome shotgun (WGS) entry which is preliminary data.</text>
</comment>
<dbReference type="InterPro" id="IPR050325">
    <property type="entry name" value="Prot/Nucl_acid_deglycase"/>
</dbReference>
<organism evidence="3 5">
    <name type="scientific">Lactiplantibacillus plantarum</name>
    <name type="common">Lactobacillus plantarum</name>
    <dbReference type="NCBI Taxonomy" id="1590"/>
    <lineage>
        <taxon>Bacteria</taxon>
        <taxon>Bacillati</taxon>
        <taxon>Bacillota</taxon>
        <taxon>Bacilli</taxon>
        <taxon>Lactobacillales</taxon>
        <taxon>Lactobacillaceae</taxon>
        <taxon>Lactiplantibacillus</taxon>
    </lineage>
</organism>
<dbReference type="PANTHER" id="PTHR48094">
    <property type="entry name" value="PROTEIN/NUCLEIC ACID DEGLYCASE DJ-1-RELATED"/>
    <property type="match status" value="1"/>
</dbReference>
<name>A0A0R2G443_LACPN</name>
<evidence type="ECO:0000313" key="5">
    <source>
        <dbReference type="Proteomes" id="UP000094892"/>
    </source>
</evidence>
<evidence type="ECO:0000313" key="4">
    <source>
        <dbReference type="Proteomes" id="UP000076989"/>
    </source>
</evidence>
<dbReference type="InterPro" id="IPR029062">
    <property type="entry name" value="Class_I_gatase-like"/>
</dbReference>
<evidence type="ECO:0000313" key="2">
    <source>
        <dbReference type="EMBL" id="KZU03555.1"/>
    </source>
</evidence>